<reference evidence="1" key="1">
    <citation type="journal article" date="2023" name="Mol. Biol. Evol.">
        <title>Third-Generation Sequencing Reveals the Adaptive Role of the Epigenome in Three Deep-Sea Polychaetes.</title>
        <authorList>
            <person name="Perez M."/>
            <person name="Aroh O."/>
            <person name="Sun Y."/>
            <person name="Lan Y."/>
            <person name="Juniper S.K."/>
            <person name="Young C.R."/>
            <person name="Angers B."/>
            <person name="Qian P.Y."/>
        </authorList>
    </citation>
    <scope>NUCLEOTIDE SEQUENCE</scope>
    <source>
        <strain evidence="1">P08H-3</strain>
    </source>
</reference>
<proteinExistence type="predicted"/>
<protein>
    <submittedName>
        <fullName evidence="1">Uncharacterized protein</fullName>
    </submittedName>
</protein>
<sequence length="125" mass="13706">MDLYHSVILMIRSISIVAYLGGLAFLPLDVVCHDLADVKDNAPDTVAPLINYFDSTYVIGSFRRSQRPTGPDDIVPALTIRCNPPLIPQSCGTAIKHSAPFIIQNLCESWNRAFQSLNGIAHPTL</sequence>
<gene>
    <name evidence="1" type="ORF">LSH36_329g03081</name>
</gene>
<name>A0AAD9JGB7_9ANNE</name>
<evidence type="ECO:0000313" key="2">
    <source>
        <dbReference type="Proteomes" id="UP001208570"/>
    </source>
</evidence>
<dbReference type="Proteomes" id="UP001208570">
    <property type="component" value="Unassembled WGS sequence"/>
</dbReference>
<comment type="caution">
    <text evidence="1">The sequence shown here is derived from an EMBL/GenBank/DDBJ whole genome shotgun (WGS) entry which is preliminary data.</text>
</comment>
<accession>A0AAD9JGB7</accession>
<keyword evidence="2" id="KW-1185">Reference proteome</keyword>
<organism evidence="1 2">
    <name type="scientific">Paralvinella palmiformis</name>
    <dbReference type="NCBI Taxonomy" id="53620"/>
    <lineage>
        <taxon>Eukaryota</taxon>
        <taxon>Metazoa</taxon>
        <taxon>Spiralia</taxon>
        <taxon>Lophotrochozoa</taxon>
        <taxon>Annelida</taxon>
        <taxon>Polychaeta</taxon>
        <taxon>Sedentaria</taxon>
        <taxon>Canalipalpata</taxon>
        <taxon>Terebellida</taxon>
        <taxon>Terebelliformia</taxon>
        <taxon>Alvinellidae</taxon>
        <taxon>Paralvinella</taxon>
    </lineage>
</organism>
<evidence type="ECO:0000313" key="1">
    <source>
        <dbReference type="EMBL" id="KAK2152429.1"/>
    </source>
</evidence>
<dbReference type="AlphaFoldDB" id="A0AAD9JGB7"/>
<dbReference type="EMBL" id="JAODUP010000329">
    <property type="protein sequence ID" value="KAK2152429.1"/>
    <property type="molecule type" value="Genomic_DNA"/>
</dbReference>